<dbReference type="AlphaFoldDB" id="A0A3L9M3R0"/>
<dbReference type="GO" id="GO:0016818">
    <property type="term" value="F:hydrolase activity, acting on acid anhydrides, in phosphorus-containing anhydrides"/>
    <property type="evidence" value="ECO:0007669"/>
    <property type="project" value="InterPro"/>
</dbReference>
<evidence type="ECO:0000256" key="2">
    <source>
        <dbReference type="ARBA" id="ARBA00022801"/>
    </source>
</evidence>
<sequence length="112" mass="13240">MKTKREHLANFHIAGLTFYEAALCFKKLKVGTELRLELETENKFDARAVAIYYKDYKLGFVPRTENRVFYKLLTMNYNKIFDAAIQQIDPTEHPEQQIRVVVHLKHNNPENI</sequence>
<evidence type="ECO:0000256" key="1">
    <source>
        <dbReference type="ARBA" id="ARBA00022723"/>
    </source>
</evidence>
<name>A0A3L9M3R0_9FLAO</name>
<gene>
    <name evidence="4" type="ORF">EAH69_11940</name>
</gene>
<dbReference type="InterPro" id="IPR014905">
    <property type="entry name" value="HIRAN"/>
</dbReference>
<reference evidence="4 5" key="1">
    <citation type="submission" date="2018-10" db="EMBL/GenBank/DDBJ databases">
        <authorList>
            <person name="Chen X."/>
        </authorList>
    </citation>
    <scope>NUCLEOTIDE SEQUENCE [LARGE SCALE GENOMIC DNA]</scope>
    <source>
        <strain evidence="4 5">YIM 102668</strain>
    </source>
</reference>
<proteinExistence type="predicted"/>
<dbReference type="SMART" id="SM00910">
    <property type="entry name" value="HIRAN"/>
    <property type="match status" value="1"/>
</dbReference>
<dbReference type="GO" id="GO:0003677">
    <property type="term" value="F:DNA binding"/>
    <property type="evidence" value="ECO:0007669"/>
    <property type="project" value="UniProtKB-KW"/>
</dbReference>
<feature type="domain" description="HIRAN" evidence="3">
    <location>
        <begin position="8"/>
        <end position="108"/>
    </location>
</feature>
<evidence type="ECO:0000259" key="3">
    <source>
        <dbReference type="SMART" id="SM00910"/>
    </source>
</evidence>
<dbReference type="RefSeq" id="WP_121935438.1">
    <property type="nucleotide sequence ID" value="NZ_RDOJ01000019.1"/>
</dbReference>
<dbReference type="Gene3D" id="3.30.70.2330">
    <property type="match status" value="1"/>
</dbReference>
<comment type="caution">
    <text evidence="4">The sequence shown here is derived from an EMBL/GenBank/DDBJ whole genome shotgun (WGS) entry which is preliminary data.</text>
</comment>
<evidence type="ECO:0000313" key="4">
    <source>
        <dbReference type="EMBL" id="RLZ07153.1"/>
    </source>
</evidence>
<dbReference type="Proteomes" id="UP000275348">
    <property type="component" value="Unassembled WGS sequence"/>
</dbReference>
<dbReference type="EMBL" id="RDOJ01000019">
    <property type="protein sequence ID" value="RLZ07153.1"/>
    <property type="molecule type" value="Genomic_DNA"/>
</dbReference>
<organism evidence="4 5">
    <name type="scientific">Faecalibacter macacae</name>
    <dbReference type="NCBI Taxonomy" id="1859289"/>
    <lineage>
        <taxon>Bacteria</taxon>
        <taxon>Pseudomonadati</taxon>
        <taxon>Bacteroidota</taxon>
        <taxon>Flavobacteriia</taxon>
        <taxon>Flavobacteriales</taxon>
        <taxon>Weeksellaceae</taxon>
        <taxon>Faecalibacter</taxon>
    </lineage>
</organism>
<keyword evidence="4" id="KW-0238">DNA-binding</keyword>
<dbReference type="GO" id="GO:0008270">
    <property type="term" value="F:zinc ion binding"/>
    <property type="evidence" value="ECO:0007669"/>
    <property type="project" value="InterPro"/>
</dbReference>
<keyword evidence="2" id="KW-0378">Hydrolase</keyword>
<dbReference type="Pfam" id="PF08797">
    <property type="entry name" value="HIRAN"/>
    <property type="match status" value="1"/>
</dbReference>
<protein>
    <submittedName>
        <fullName evidence="4">DNA-binding protein</fullName>
    </submittedName>
</protein>
<keyword evidence="1" id="KW-0479">Metal-binding</keyword>
<keyword evidence="5" id="KW-1185">Reference proteome</keyword>
<accession>A0A3L9M3R0</accession>
<evidence type="ECO:0000313" key="5">
    <source>
        <dbReference type="Proteomes" id="UP000275348"/>
    </source>
</evidence>
<dbReference type="OrthoDB" id="9812156at2"/>